<reference evidence="2" key="1">
    <citation type="journal article" date="2020" name="BMC Genomics">
        <title>Correction to: Identification and distribution of gene clusters required for synthesis of sphingolipid metabolism inhibitors in diverse species of the filamentous fungus Fusarium.</title>
        <authorList>
            <person name="Kim H.S."/>
            <person name="Lohmar J.M."/>
            <person name="Busman M."/>
            <person name="Brown D.W."/>
            <person name="Naumann T.A."/>
            <person name="Divon H.H."/>
            <person name="Lysoe E."/>
            <person name="Uhlig S."/>
            <person name="Proctor R.H."/>
        </authorList>
    </citation>
    <scope>NUCLEOTIDE SEQUENCE [LARGE SCALE GENOMIC DNA]</scope>
    <source>
        <strain evidence="2">NRRL 25331</strain>
    </source>
</reference>
<gene>
    <name evidence="1" type="ORF">FCIRC_11619</name>
</gene>
<dbReference type="Proteomes" id="UP000572754">
    <property type="component" value="Unassembled WGS sequence"/>
</dbReference>
<comment type="caution">
    <text evidence="1">The sequence shown here is derived from an EMBL/GenBank/DDBJ whole genome shotgun (WGS) entry which is preliminary data.</text>
</comment>
<protein>
    <submittedName>
        <fullName evidence="1">Uncharacterized protein</fullName>
    </submittedName>
</protein>
<dbReference type="AlphaFoldDB" id="A0A8H5WL87"/>
<evidence type="ECO:0000313" key="2">
    <source>
        <dbReference type="Proteomes" id="UP000572754"/>
    </source>
</evidence>
<organism evidence="1 2">
    <name type="scientific">Fusarium circinatum</name>
    <name type="common">Pitch canker fungus</name>
    <name type="synonym">Gibberella circinata</name>
    <dbReference type="NCBI Taxonomy" id="48490"/>
    <lineage>
        <taxon>Eukaryota</taxon>
        <taxon>Fungi</taxon>
        <taxon>Dikarya</taxon>
        <taxon>Ascomycota</taxon>
        <taxon>Pezizomycotina</taxon>
        <taxon>Sordariomycetes</taxon>
        <taxon>Hypocreomycetidae</taxon>
        <taxon>Hypocreales</taxon>
        <taxon>Nectriaceae</taxon>
        <taxon>Fusarium</taxon>
        <taxon>Fusarium fujikuroi species complex</taxon>
    </lineage>
</organism>
<sequence length="541" mass="58598">MSIQSPVQSADELRRSVFATVVESPTNASGPIDFGSLQFGIGRTAKSQIIFVALYRSRANEISDISQIVEVSVTSDTEFQVSLSSGKLSNPDIGLGFSIQIVSWGSSPSFTGTVAESPSQSRTWQGQFVIVDETPLATLLSPPVTIPQDILNFLNISCFVPEANSGQVPQDAIINFVDTPIQTPIPVSLTSVDSGTDLARKWGDDIFADIMLHSLSAEGQKDFFQNLGPLGTFFASNDLPGGKIPSNSPLQASSGPLSLSSIMSDNKNMFQYLGVHFICYALKSSSWLDSSIKGCITDLASQFVNMLICPTSELSANEQAYGTQKPLVASGQIPALRTEYRDAAVRCYLAAWVSFCPQLNAFTSTTAQSMYDRVTATVRSPSYQAHDIQVDIDATSSQAAGEFSNQLGMLHDKLVLLKLLTGITTVSSDWETCVQDINTTISNLQDGGAATGFFGQTNMKMRAEDFRLDLKIGEIFTDQDIWNQWVNQATMGRIVAVRWGYIPSPEDDPRSDEANQYLLNSAESLGLYVEPPSPSPSCVIL</sequence>
<keyword evidence="2" id="KW-1185">Reference proteome</keyword>
<accession>A0A8H5WL87</accession>
<evidence type="ECO:0000313" key="1">
    <source>
        <dbReference type="EMBL" id="KAF5662014.1"/>
    </source>
</evidence>
<dbReference type="EMBL" id="JAAQPE010000471">
    <property type="protein sequence ID" value="KAF5662014.1"/>
    <property type="molecule type" value="Genomic_DNA"/>
</dbReference>
<reference evidence="1 2" key="2">
    <citation type="submission" date="2020-05" db="EMBL/GenBank/DDBJ databases">
        <title>Identification and distribution of gene clusters putatively required for synthesis of sphingolipid metabolism inhibitors in phylogenetically diverse species of the filamentous fungus Fusarium.</title>
        <authorList>
            <person name="Kim H.-S."/>
            <person name="Busman M."/>
            <person name="Brown D.W."/>
            <person name="Divon H."/>
            <person name="Uhlig S."/>
            <person name="Proctor R.H."/>
        </authorList>
    </citation>
    <scope>NUCLEOTIDE SEQUENCE [LARGE SCALE GENOMIC DNA]</scope>
    <source>
        <strain evidence="1 2">NRRL 25331</strain>
    </source>
</reference>
<proteinExistence type="predicted"/>
<name>A0A8H5WL87_FUSCI</name>